<feature type="domain" description="K-box" evidence="7">
    <location>
        <begin position="84"/>
        <end position="174"/>
    </location>
</feature>
<evidence type="ECO:0000256" key="5">
    <source>
        <dbReference type="ARBA" id="ARBA00023242"/>
    </source>
</evidence>
<evidence type="ECO:0000256" key="1">
    <source>
        <dbReference type="ARBA" id="ARBA00004123"/>
    </source>
</evidence>
<reference evidence="8 9" key="1">
    <citation type="journal article" date="2021" name="Commun. Biol.">
        <title>The genome of Shorea leprosula (Dipterocarpaceae) highlights the ecological relevance of drought in aseasonal tropical rainforests.</title>
        <authorList>
            <person name="Ng K.K.S."/>
            <person name="Kobayashi M.J."/>
            <person name="Fawcett J.A."/>
            <person name="Hatakeyama M."/>
            <person name="Paape T."/>
            <person name="Ng C.H."/>
            <person name="Ang C.C."/>
            <person name="Tnah L.H."/>
            <person name="Lee C.T."/>
            <person name="Nishiyama T."/>
            <person name="Sese J."/>
            <person name="O'Brien M.J."/>
            <person name="Copetti D."/>
            <person name="Mohd Noor M.I."/>
            <person name="Ong R.C."/>
            <person name="Putra M."/>
            <person name="Sireger I.Z."/>
            <person name="Indrioko S."/>
            <person name="Kosugi Y."/>
            <person name="Izuno A."/>
            <person name="Isagi Y."/>
            <person name="Lee S.L."/>
            <person name="Shimizu K.K."/>
        </authorList>
    </citation>
    <scope>NUCLEOTIDE SEQUENCE [LARGE SCALE GENOMIC DNA]</scope>
    <source>
        <strain evidence="8">214</strain>
    </source>
</reference>
<dbReference type="PROSITE" id="PS50066">
    <property type="entry name" value="MADS_BOX_2"/>
    <property type="match status" value="1"/>
</dbReference>
<dbReference type="PANTHER" id="PTHR48019">
    <property type="entry name" value="SERUM RESPONSE FACTOR HOMOLOG"/>
    <property type="match status" value="1"/>
</dbReference>
<comment type="caution">
    <text evidence="8">The sequence shown here is derived from an EMBL/GenBank/DDBJ whole genome shotgun (WGS) entry which is preliminary data.</text>
</comment>
<dbReference type="Pfam" id="PF00319">
    <property type="entry name" value="SRF-TF"/>
    <property type="match status" value="1"/>
</dbReference>
<dbReference type="SUPFAM" id="SSF55455">
    <property type="entry name" value="SRF-like"/>
    <property type="match status" value="1"/>
</dbReference>
<accession>A0AAV5HY96</accession>
<dbReference type="Proteomes" id="UP001054252">
    <property type="component" value="Unassembled WGS sequence"/>
</dbReference>
<gene>
    <name evidence="8" type="ORF">SLEP1_g4088</name>
</gene>
<dbReference type="CDD" id="cd00265">
    <property type="entry name" value="MADS_MEF2_like"/>
    <property type="match status" value="1"/>
</dbReference>
<keyword evidence="2" id="KW-0805">Transcription regulation</keyword>
<dbReference type="Gene3D" id="3.40.1810.10">
    <property type="entry name" value="Transcription factor, MADS-box"/>
    <property type="match status" value="1"/>
</dbReference>
<dbReference type="SMART" id="SM00432">
    <property type="entry name" value="MADS"/>
    <property type="match status" value="1"/>
</dbReference>
<keyword evidence="3" id="KW-0238">DNA-binding</keyword>
<dbReference type="GO" id="GO:0000977">
    <property type="term" value="F:RNA polymerase II transcription regulatory region sequence-specific DNA binding"/>
    <property type="evidence" value="ECO:0007669"/>
    <property type="project" value="InterPro"/>
</dbReference>
<dbReference type="InterPro" id="IPR002100">
    <property type="entry name" value="TF_MADSbox"/>
</dbReference>
<dbReference type="InterPro" id="IPR002487">
    <property type="entry name" value="TF_Kbox"/>
</dbReference>
<dbReference type="GO" id="GO:0046983">
    <property type="term" value="F:protein dimerization activity"/>
    <property type="evidence" value="ECO:0007669"/>
    <property type="project" value="InterPro"/>
</dbReference>
<sequence>MARGKIQIKLIENSTNRQVTYSKRRNGLFKKASELTVLCDAKVSLIMISSTGKLHEYISPTVTTKELFDQYQKTTGKDLWSTHYKAMEEQLEKVKEVNRKLRREIRQRMGDSLNDLEFEDVLHLTEDCEASLKLIHDRKIKVISNQIETSKKKVRNVEDIHKKLLHELELRGEEPQYGLVDDGGDYDIIGYHNGGPRIFAFQLQPNQQCLHNGAGSDLTTYHLLE</sequence>
<dbReference type="PROSITE" id="PS51297">
    <property type="entry name" value="K_BOX"/>
    <property type="match status" value="1"/>
</dbReference>
<dbReference type="AlphaFoldDB" id="A0AAV5HY96"/>
<proteinExistence type="predicted"/>
<evidence type="ECO:0000259" key="6">
    <source>
        <dbReference type="PROSITE" id="PS50066"/>
    </source>
</evidence>
<dbReference type="EMBL" id="BPVZ01000004">
    <property type="protein sequence ID" value="GKU90040.1"/>
    <property type="molecule type" value="Genomic_DNA"/>
</dbReference>
<dbReference type="PRINTS" id="PR00404">
    <property type="entry name" value="MADSDOMAIN"/>
</dbReference>
<organism evidence="8 9">
    <name type="scientific">Rubroshorea leprosula</name>
    <dbReference type="NCBI Taxonomy" id="152421"/>
    <lineage>
        <taxon>Eukaryota</taxon>
        <taxon>Viridiplantae</taxon>
        <taxon>Streptophyta</taxon>
        <taxon>Embryophyta</taxon>
        <taxon>Tracheophyta</taxon>
        <taxon>Spermatophyta</taxon>
        <taxon>Magnoliopsida</taxon>
        <taxon>eudicotyledons</taxon>
        <taxon>Gunneridae</taxon>
        <taxon>Pentapetalae</taxon>
        <taxon>rosids</taxon>
        <taxon>malvids</taxon>
        <taxon>Malvales</taxon>
        <taxon>Dipterocarpaceae</taxon>
        <taxon>Rubroshorea</taxon>
    </lineage>
</organism>
<keyword evidence="4" id="KW-0804">Transcription</keyword>
<keyword evidence="9" id="KW-1185">Reference proteome</keyword>
<feature type="domain" description="MADS-box" evidence="6">
    <location>
        <begin position="1"/>
        <end position="61"/>
    </location>
</feature>
<evidence type="ECO:0000313" key="9">
    <source>
        <dbReference type="Proteomes" id="UP001054252"/>
    </source>
</evidence>
<comment type="subcellular location">
    <subcellularLocation>
        <location evidence="1">Nucleus</location>
    </subcellularLocation>
</comment>
<dbReference type="GO" id="GO:0003700">
    <property type="term" value="F:DNA-binding transcription factor activity"/>
    <property type="evidence" value="ECO:0007669"/>
    <property type="project" value="InterPro"/>
</dbReference>
<evidence type="ECO:0000256" key="3">
    <source>
        <dbReference type="ARBA" id="ARBA00023125"/>
    </source>
</evidence>
<dbReference type="GO" id="GO:0045944">
    <property type="term" value="P:positive regulation of transcription by RNA polymerase II"/>
    <property type="evidence" value="ECO:0007669"/>
    <property type="project" value="InterPro"/>
</dbReference>
<evidence type="ECO:0000259" key="7">
    <source>
        <dbReference type="PROSITE" id="PS51297"/>
    </source>
</evidence>
<evidence type="ECO:0000313" key="8">
    <source>
        <dbReference type="EMBL" id="GKU90040.1"/>
    </source>
</evidence>
<dbReference type="InterPro" id="IPR036879">
    <property type="entry name" value="TF_MADSbox_sf"/>
</dbReference>
<protein>
    <submittedName>
        <fullName evidence="8">Uncharacterized protein</fullName>
    </submittedName>
</protein>
<evidence type="ECO:0000256" key="2">
    <source>
        <dbReference type="ARBA" id="ARBA00023015"/>
    </source>
</evidence>
<dbReference type="InterPro" id="IPR033896">
    <property type="entry name" value="MEF2-like_N"/>
</dbReference>
<evidence type="ECO:0000256" key="4">
    <source>
        <dbReference type="ARBA" id="ARBA00023163"/>
    </source>
</evidence>
<dbReference type="Pfam" id="PF01486">
    <property type="entry name" value="K-box"/>
    <property type="match status" value="1"/>
</dbReference>
<dbReference type="InterPro" id="IPR050142">
    <property type="entry name" value="MADS-box/MEF2_TF"/>
</dbReference>
<dbReference type="GO" id="GO:0005634">
    <property type="term" value="C:nucleus"/>
    <property type="evidence" value="ECO:0007669"/>
    <property type="project" value="UniProtKB-SubCell"/>
</dbReference>
<dbReference type="PROSITE" id="PS00350">
    <property type="entry name" value="MADS_BOX_1"/>
    <property type="match status" value="1"/>
</dbReference>
<keyword evidence="5" id="KW-0539">Nucleus</keyword>
<name>A0AAV5HY96_9ROSI</name>